<name>A0ABT6JI17_9GAMM</name>
<keyword evidence="1" id="KW-0812">Transmembrane</keyword>
<keyword evidence="1" id="KW-0472">Membrane</keyword>
<feature type="transmembrane region" description="Helical" evidence="1">
    <location>
        <begin position="13"/>
        <end position="32"/>
    </location>
</feature>
<keyword evidence="1" id="KW-1133">Transmembrane helix</keyword>
<reference evidence="2 3" key="1">
    <citation type="submission" date="2023-04" db="EMBL/GenBank/DDBJ databases">
        <title>Luteimonas sp. M1R5S18.</title>
        <authorList>
            <person name="Sun J.-Q."/>
        </authorList>
    </citation>
    <scope>NUCLEOTIDE SEQUENCE [LARGE SCALE GENOMIC DNA]</scope>
    <source>
        <strain evidence="2 3">M1R5S18</strain>
    </source>
</reference>
<evidence type="ECO:0000313" key="2">
    <source>
        <dbReference type="EMBL" id="MDH5829711.1"/>
    </source>
</evidence>
<proteinExistence type="predicted"/>
<dbReference type="Proteomes" id="UP001156831">
    <property type="component" value="Unassembled WGS sequence"/>
</dbReference>
<keyword evidence="3" id="KW-1185">Reference proteome</keyword>
<dbReference type="RefSeq" id="WP_280600040.1">
    <property type="nucleotide sequence ID" value="NZ_JARXRN010000020.1"/>
</dbReference>
<evidence type="ECO:0000313" key="3">
    <source>
        <dbReference type="Proteomes" id="UP001156831"/>
    </source>
</evidence>
<accession>A0ABT6JI17</accession>
<organism evidence="2 3">
    <name type="scientific">Luteimonas rhizosphaericola</name>
    <dbReference type="NCBI Taxonomy" id="3042024"/>
    <lineage>
        <taxon>Bacteria</taxon>
        <taxon>Pseudomonadati</taxon>
        <taxon>Pseudomonadota</taxon>
        <taxon>Gammaproteobacteria</taxon>
        <taxon>Lysobacterales</taxon>
        <taxon>Lysobacteraceae</taxon>
        <taxon>Luteimonas</taxon>
    </lineage>
</organism>
<evidence type="ECO:0000256" key="1">
    <source>
        <dbReference type="SAM" id="Phobius"/>
    </source>
</evidence>
<gene>
    <name evidence="2" type="ORF">QFW80_04155</name>
</gene>
<dbReference type="EMBL" id="JARXRN010000020">
    <property type="protein sequence ID" value="MDH5829711.1"/>
    <property type="molecule type" value="Genomic_DNA"/>
</dbReference>
<protein>
    <submittedName>
        <fullName evidence="2">Uncharacterized protein</fullName>
    </submittedName>
</protein>
<sequence length="42" mass="4195">MATLFADVDVADVILALAAGAGLMALINFTAFGGRKAASIAR</sequence>
<comment type="caution">
    <text evidence="2">The sequence shown here is derived from an EMBL/GenBank/DDBJ whole genome shotgun (WGS) entry which is preliminary data.</text>
</comment>